<evidence type="ECO:0000313" key="6">
    <source>
        <dbReference type="Proteomes" id="UP001322138"/>
    </source>
</evidence>
<dbReference type="GeneID" id="87895434"/>
<sequence>MRPEVVSVGPSASSMEIVGEETVDPPRPSPPSSSSTPPTPTTFILETEPQPQQQHQTSGFFARIRSSVMASLEKRKLGGVKVEYTEIPSSELEHEEQGVETVNGEPASCSKCGQPSSRHGRGGQRKKGLWKSWGLQLRLTVLGVGLLALILLLNLLSAIKDSLIGARHNDYDPFVNWGQPNTGTEDLSWYPTDFLRDVTPLPCHSHNDYWRRVPLFDALYAGCTGVEADVWLFNNDLLVGHDLASLQVNRTFQSLYVNPIVDILEKQNPKTLYYNGTLNGVFDVDPGQTLVLLIDLKTSGHETWPHVLRQLDPLRERGWLSFYKDGEFHSRPVTVVGTGNTPFDLILTPPYPTTTTTTTAKYSNSTSPPDRDAFFDAPLDKLLPDSPYNSSNSYYASVSFFRSIGITQWWKGGEPTAGQLAKIRGHLAAAKERGLVSRYWELPAWPIHVRNKIWEVLVGEGMGMLNVDDLKGATSEDWRRIRTWRRILRLF</sequence>
<keyword evidence="4" id="KW-0812">Transmembrane</keyword>
<feature type="compositionally biased region" description="Low complexity" evidence="3">
    <location>
        <begin position="46"/>
        <end position="57"/>
    </location>
</feature>
<dbReference type="InterPro" id="IPR039559">
    <property type="entry name" value="AIM6_PI-PLC-like_dom"/>
</dbReference>
<proteinExistence type="inferred from homology"/>
<accession>A0ABR0FQC0</accession>
<dbReference type="Proteomes" id="UP001322138">
    <property type="component" value="Unassembled WGS sequence"/>
</dbReference>
<organism evidence="5 6">
    <name type="scientific">Podospora bellae-mahoneyi</name>
    <dbReference type="NCBI Taxonomy" id="2093777"/>
    <lineage>
        <taxon>Eukaryota</taxon>
        <taxon>Fungi</taxon>
        <taxon>Dikarya</taxon>
        <taxon>Ascomycota</taxon>
        <taxon>Pezizomycotina</taxon>
        <taxon>Sordariomycetes</taxon>
        <taxon>Sordariomycetidae</taxon>
        <taxon>Sordariales</taxon>
        <taxon>Podosporaceae</taxon>
        <taxon>Podospora</taxon>
    </lineage>
</organism>
<feature type="region of interest" description="Disordered" evidence="3">
    <location>
        <begin position="89"/>
        <end position="125"/>
    </location>
</feature>
<keyword evidence="4" id="KW-0472">Membrane</keyword>
<dbReference type="InterPro" id="IPR051236">
    <property type="entry name" value="HAT_RTT109-like"/>
</dbReference>
<keyword evidence="6" id="KW-1185">Reference proteome</keyword>
<dbReference type="CDD" id="cd08577">
    <property type="entry name" value="PI-PLCc_GDPD_SF_unchar3"/>
    <property type="match status" value="1"/>
</dbReference>
<dbReference type="PANTHER" id="PTHR31571">
    <property type="entry name" value="ALTERED INHERITANCE OF MITOCHONDRIA PROTEIN 6"/>
    <property type="match status" value="1"/>
</dbReference>
<evidence type="ECO:0000256" key="3">
    <source>
        <dbReference type="SAM" id="MobiDB-lite"/>
    </source>
</evidence>
<reference evidence="5 6" key="1">
    <citation type="journal article" date="2023" name="bioRxiv">
        <title>High-quality genome assemblies of four members of thePodospora anserinaspecies complex.</title>
        <authorList>
            <person name="Ament-Velasquez S.L."/>
            <person name="Vogan A.A."/>
            <person name="Wallerman O."/>
            <person name="Hartmann F."/>
            <person name="Gautier V."/>
            <person name="Silar P."/>
            <person name="Giraud T."/>
            <person name="Johannesson H."/>
        </authorList>
    </citation>
    <scope>NUCLEOTIDE SEQUENCE [LARGE SCALE GENOMIC DNA]</scope>
    <source>
        <strain evidence="5 6">CBS 112042</strain>
    </source>
</reference>
<evidence type="ECO:0000256" key="1">
    <source>
        <dbReference type="ARBA" id="ARBA00008858"/>
    </source>
</evidence>
<dbReference type="InterPro" id="IPR017946">
    <property type="entry name" value="PLC-like_Pdiesterase_TIM-brl"/>
</dbReference>
<evidence type="ECO:0000256" key="4">
    <source>
        <dbReference type="SAM" id="Phobius"/>
    </source>
</evidence>
<comment type="caution">
    <text evidence="5">The sequence shown here is derived from an EMBL/GenBank/DDBJ whole genome shotgun (WGS) entry which is preliminary data.</text>
</comment>
<feature type="transmembrane region" description="Helical" evidence="4">
    <location>
        <begin position="135"/>
        <end position="156"/>
    </location>
</feature>
<dbReference type="SUPFAM" id="SSF51695">
    <property type="entry name" value="PLC-like phosphodiesterases"/>
    <property type="match status" value="1"/>
</dbReference>
<evidence type="ECO:0000256" key="2">
    <source>
        <dbReference type="ARBA" id="ARBA00014286"/>
    </source>
</evidence>
<keyword evidence="4" id="KW-1133">Transmembrane helix</keyword>
<dbReference type="PANTHER" id="PTHR31571:SF1">
    <property type="entry name" value="ALTERED INHERITANCE OF MITOCHONDRIA PROTEIN 6"/>
    <property type="match status" value="1"/>
</dbReference>
<comment type="similarity">
    <text evidence="1">Belongs to the AIM6 family.</text>
</comment>
<protein>
    <recommendedName>
        <fullName evidence="2">Altered inheritance of mitochondria protein 6</fullName>
    </recommendedName>
</protein>
<dbReference type="EMBL" id="JAFFGZ010000004">
    <property type="protein sequence ID" value="KAK4645527.1"/>
    <property type="molecule type" value="Genomic_DNA"/>
</dbReference>
<dbReference type="RefSeq" id="XP_062734503.1">
    <property type="nucleotide sequence ID" value="XM_062875952.1"/>
</dbReference>
<name>A0ABR0FQC0_9PEZI</name>
<feature type="region of interest" description="Disordered" evidence="3">
    <location>
        <begin position="1"/>
        <end position="57"/>
    </location>
</feature>
<evidence type="ECO:0000313" key="5">
    <source>
        <dbReference type="EMBL" id="KAK4645527.1"/>
    </source>
</evidence>
<gene>
    <name evidence="5" type="ORF">QC761_202230</name>
</gene>